<name>A0A4Q0I360_9FIRM</name>
<gene>
    <name evidence="9" type="ORF">EFD62_11580</name>
</gene>
<evidence type="ECO:0000259" key="8">
    <source>
        <dbReference type="Pfam" id="PF22148"/>
    </source>
</evidence>
<feature type="domain" description="Peptidase S8/S53" evidence="7">
    <location>
        <begin position="172"/>
        <end position="251"/>
    </location>
</feature>
<dbReference type="GO" id="GO:0004252">
    <property type="term" value="F:serine-type endopeptidase activity"/>
    <property type="evidence" value="ECO:0007669"/>
    <property type="project" value="InterPro"/>
</dbReference>
<keyword evidence="3" id="KW-0378">Hydrolase</keyword>
<feature type="chain" id="PRO_5020378100" evidence="6">
    <location>
        <begin position="30"/>
        <end position="279"/>
    </location>
</feature>
<dbReference type="EMBL" id="RLII01000015">
    <property type="protein sequence ID" value="RXE58658.1"/>
    <property type="molecule type" value="Genomic_DNA"/>
</dbReference>
<evidence type="ECO:0000256" key="6">
    <source>
        <dbReference type="SAM" id="SignalP"/>
    </source>
</evidence>
<proteinExistence type="inferred from homology"/>
<dbReference type="SUPFAM" id="SSF52743">
    <property type="entry name" value="Subtilisin-like"/>
    <property type="match status" value="1"/>
</dbReference>
<dbReference type="PRINTS" id="PR00723">
    <property type="entry name" value="SUBTILISIN"/>
</dbReference>
<dbReference type="InterPro" id="IPR023827">
    <property type="entry name" value="Peptidase_S8_Asp-AS"/>
</dbReference>
<protein>
    <submittedName>
        <fullName evidence="9">Uncharacterized protein</fullName>
    </submittedName>
</protein>
<feature type="signal peptide" evidence="6">
    <location>
        <begin position="1"/>
        <end position="29"/>
    </location>
</feature>
<dbReference type="InterPro" id="IPR051048">
    <property type="entry name" value="Peptidase_S8/S53_subtilisin"/>
</dbReference>
<evidence type="ECO:0000259" key="7">
    <source>
        <dbReference type="Pfam" id="PF00082"/>
    </source>
</evidence>
<dbReference type="Pfam" id="PF22148">
    <property type="entry name" value="Fervidolysin_NPro-like"/>
    <property type="match status" value="1"/>
</dbReference>
<keyword evidence="4" id="KW-0720">Serine protease</keyword>
<evidence type="ECO:0000313" key="10">
    <source>
        <dbReference type="Proteomes" id="UP000289166"/>
    </source>
</evidence>
<evidence type="ECO:0000256" key="4">
    <source>
        <dbReference type="ARBA" id="ARBA00022825"/>
    </source>
</evidence>
<dbReference type="PROSITE" id="PS51892">
    <property type="entry name" value="SUBTILASE"/>
    <property type="match status" value="1"/>
</dbReference>
<keyword evidence="10" id="KW-1185">Reference proteome</keyword>
<dbReference type="PROSITE" id="PS00136">
    <property type="entry name" value="SUBTILASE_ASP"/>
    <property type="match status" value="1"/>
</dbReference>
<dbReference type="AlphaFoldDB" id="A0A4Q0I360"/>
<dbReference type="InterPro" id="IPR054399">
    <property type="entry name" value="Fervidolysin-like_N_prodom"/>
</dbReference>
<evidence type="ECO:0000313" key="9">
    <source>
        <dbReference type="EMBL" id="RXE58658.1"/>
    </source>
</evidence>
<dbReference type="Pfam" id="PF00082">
    <property type="entry name" value="Peptidase_S8"/>
    <property type="match status" value="1"/>
</dbReference>
<evidence type="ECO:0000256" key="2">
    <source>
        <dbReference type="ARBA" id="ARBA00022670"/>
    </source>
</evidence>
<feature type="domain" description="Fervidolysin-like N-terminal prodomain" evidence="8">
    <location>
        <begin position="48"/>
        <end position="134"/>
    </location>
</feature>
<dbReference type="OrthoDB" id="9798386at2"/>
<comment type="similarity">
    <text evidence="1 5">Belongs to the peptidase S8 family.</text>
</comment>
<dbReference type="Proteomes" id="UP000289166">
    <property type="component" value="Unassembled WGS sequence"/>
</dbReference>
<evidence type="ECO:0000256" key="1">
    <source>
        <dbReference type="ARBA" id="ARBA00011073"/>
    </source>
</evidence>
<comment type="caution">
    <text evidence="9">The sequence shown here is derived from an EMBL/GenBank/DDBJ whole genome shotgun (WGS) entry which is preliminary data.</text>
</comment>
<dbReference type="Gene3D" id="3.40.50.200">
    <property type="entry name" value="Peptidase S8/S53 domain"/>
    <property type="match status" value="1"/>
</dbReference>
<dbReference type="RefSeq" id="WP_128706169.1">
    <property type="nucleotide sequence ID" value="NZ_RLII01000015.1"/>
</dbReference>
<dbReference type="PANTHER" id="PTHR43399">
    <property type="entry name" value="SUBTILISIN-RELATED"/>
    <property type="match status" value="1"/>
</dbReference>
<dbReference type="PROSITE" id="PS00137">
    <property type="entry name" value="SUBTILASE_HIS"/>
    <property type="match status" value="1"/>
</dbReference>
<keyword evidence="2" id="KW-0645">Protease</keyword>
<comment type="caution">
    <text evidence="5">Lacks conserved residue(s) required for the propagation of feature annotation.</text>
</comment>
<dbReference type="InterPro" id="IPR036852">
    <property type="entry name" value="Peptidase_S8/S53_dom_sf"/>
</dbReference>
<dbReference type="PANTHER" id="PTHR43399:SF4">
    <property type="entry name" value="CELL WALL-ASSOCIATED PROTEASE"/>
    <property type="match status" value="1"/>
</dbReference>
<dbReference type="InterPro" id="IPR000209">
    <property type="entry name" value="Peptidase_S8/S53_dom"/>
</dbReference>
<sequence>MNLKKNVAKFLALTTMVVGTFAGSQFALANNSVDVGNEINYLNVDYTFAEGRVIVVFKEGYDISVISDKLKDLGVESFEDLTKAQKPSKANDSSTEKKKKKKIFLLHLKNKTRDGVQKAIEKLNNEPYVAYAEPDFLIETKSDQNNSGNNKVDSMRIIKAQEAIDMCAGNPDVVVGVIDSGIDYNHPALVNNMWVNTAEAWGIPNRDDDGNTYKDDIYGYDFGANDPDPIGISDHGTHCAGIIAGFGPNVKLAALKHNSGSLINDLTCAVKCKTLCSDP</sequence>
<reference evidence="10" key="1">
    <citation type="submission" date="2018-11" db="EMBL/GenBank/DDBJ databases">
        <title>Genome sequencing of a novel mesophilic and cellulolytic organism within the genus Hungateiclostridium.</title>
        <authorList>
            <person name="Rettenmaier R."/>
            <person name="Liebl W."/>
            <person name="Zverlov V."/>
        </authorList>
    </citation>
    <scope>NUCLEOTIDE SEQUENCE [LARGE SCALE GENOMIC DNA]</scope>
    <source>
        <strain evidence="10">N2K1</strain>
    </source>
</reference>
<keyword evidence="6" id="KW-0732">Signal</keyword>
<evidence type="ECO:0000256" key="3">
    <source>
        <dbReference type="ARBA" id="ARBA00022801"/>
    </source>
</evidence>
<dbReference type="InterPro" id="IPR022398">
    <property type="entry name" value="Peptidase_S8_His-AS"/>
</dbReference>
<organism evidence="9 10">
    <name type="scientific">Acetivibrio mesophilus</name>
    <dbReference type="NCBI Taxonomy" id="2487273"/>
    <lineage>
        <taxon>Bacteria</taxon>
        <taxon>Bacillati</taxon>
        <taxon>Bacillota</taxon>
        <taxon>Clostridia</taxon>
        <taxon>Eubacteriales</taxon>
        <taxon>Oscillospiraceae</taxon>
        <taxon>Acetivibrio</taxon>
    </lineage>
</organism>
<dbReference type="InterPro" id="IPR015500">
    <property type="entry name" value="Peptidase_S8_subtilisin-rel"/>
</dbReference>
<accession>A0A4Q0I360</accession>
<dbReference type="GO" id="GO:0006508">
    <property type="term" value="P:proteolysis"/>
    <property type="evidence" value="ECO:0007669"/>
    <property type="project" value="UniProtKB-KW"/>
</dbReference>
<evidence type="ECO:0000256" key="5">
    <source>
        <dbReference type="PROSITE-ProRule" id="PRU01240"/>
    </source>
</evidence>